<keyword evidence="1" id="KW-0812">Transmembrane</keyword>
<evidence type="ECO:0000256" key="1">
    <source>
        <dbReference type="SAM" id="Phobius"/>
    </source>
</evidence>
<accession>A0A9X3RKG2</accession>
<protein>
    <submittedName>
        <fullName evidence="2">Cell division protein DivIVA</fullName>
    </submittedName>
</protein>
<name>A0A9X3RKG2_9CORY</name>
<dbReference type="AlphaFoldDB" id="A0A9X3RKG2"/>
<sequence length="96" mass="10470">MLSWILLILVIAAVFVFGIWLSASLFGRGEVLPPMDEPADVIAANRAAVAEGRFEDITLEVVARGYRQDQVDALVEDFRQFGAGASTIGLVEFVEE</sequence>
<dbReference type="GO" id="GO:0051301">
    <property type="term" value="P:cell division"/>
    <property type="evidence" value="ECO:0007669"/>
    <property type="project" value="UniProtKB-KW"/>
</dbReference>
<keyword evidence="2" id="KW-0131">Cell cycle</keyword>
<keyword evidence="1" id="KW-0472">Membrane</keyword>
<keyword evidence="1" id="KW-1133">Transmembrane helix</keyword>
<keyword evidence="2" id="KW-0132">Cell division</keyword>
<evidence type="ECO:0000313" key="2">
    <source>
        <dbReference type="EMBL" id="MCZ9294216.1"/>
    </source>
</evidence>
<proteinExistence type="predicted"/>
<feature type="transmembrane region" description="Helical" evidence="1">
    <location>
        <begin position="6"/>
        <end position="26"/>
    </location>
</feature>
<dbReference type="RefSeq" id="WP_269965636.1">
    <property type="nucleotide sequence ID" value="NZ_JAKMUS010000009.1"/>
</dbReference>
<gene>
    <name evidence="2" type="ORF">L8U60_06920</name>
</gene>
<organism evidence="2 3">
    <name type="scientific">Corynebacterium meitnerae</name>
    <dbReference type="NCBI Taxonomy" id="2913498"/>
    <lineage>
        <taxon>Bacteria</taxon>
        <taxon>Bacillati</taxon>
        <taxon>Actinomycetota</taxon>
        <taxon>Actinomycetes</taxon>
        <taxon>Mycobacteriales</taxon>
        <taxon>Corynebacteriaceae</taxon>
        <taxon>Corynebacterium</taxon>
    </lineage>
</organism>
<dbReference type="Proteomes" id="UP001146468">
    <property type="component" value="Unassembled WGS sequence"/>
</dbReference>
<keyword evidence="3" id="KW-1185">Reference proteome</keyword>
<reference evidence="2" key="1">
    <citation type="submission" date="2022-02" db="EMBL/GenBank/DDBJ databases">
        <title>Corynebacterium sp. from urogenital microbiome.</title>
        <authorList>
            <person name="Cappelli E.A."/>
            <person name="Ribeiro T.G."/>
            <person name="Peixe L."/>
        </authorList>
    </citation>
    <scope>NUCLEOTIDE SEQUENCE</scope>
    <source>
        <strain evidence="2">C8Ua_172</strain>
    </source>
</reference>
<dbReference type="EMBL" id="JAKMUS010000009">
    <property type="protein sequence ID" value="MCZ9294216.1"/>
    <property type="molecule type" value="Genomic_DNA"/>
</dbReference>
<evidence type="ECO:0000313" key="3">
    <source>
        <dbReference type="Proteomes" id="UP001146468"/>
    </source>
</evidence>
<comment type="caution">
    <text evidence="2">The sequence shown here is derived from an EMBL/GenBank/DDBJ whole genome shotgun (WGS) entry which is preliminary data.</text>
</comment>